<dbReference type="EMBL" id="UGQY01000004">
    <property type="protein sequence ID" value="SUA03189.1"/>
    <property type="molecule type" value="Genomic_DNA"/>
</dbReference>
<dbReference type="GO" id="GO:0016787">
    <property type="term" value="F:hydrolase activity"/>
    <property type="evidence" value="ECO:0007669"/>
    <property type="project" value="UniProtKB-KW"/>
</dbReference>
<reference evidence="2 3" key="1">
    <citation type="submission" date="2018-06" db="EMBL/GenBank/DDBJ databases">
        <authorList>
            <consortium name="Pathogen Informatics"/>
            <person name="Doyle S."/>
        </authorList>
    </citation>
    <scope>NUCLEOTIDE SEQUENCE [LARGE SCALE GENOMIC DNA]</scope>
    <source>
        <strain evidence="2 3">NCTC1542</strain>
    </source>
</reference>
<gene>
    <name evidence="2" type="primary">irtB_3</name>
    <name evidence="2" type="ORF">NCTC1542_04669</name>
</gene>
<evidence type="ECO:0000256" key="1">
    <source>
        <dbReference type="SAM" id="Phobius"/>
    </source>
</evidence>
<sequence length="137" mass="14514">MIRTLIALIPADRRGRVGVYATLTLVSVIIRAAGTVLLIPLVAALFSDVPRDALPWLGWLTAATVAGWIVDTATSRLGFDLGFALLDNTQHDVADRLPGIRMDWLGGDNGANTANARQAIAATGPELVGMVVNLLTR</sequence>
<name>A0A378V0Q5_MYCFO</name>
<keyword evidence="1 2" id="KW-0812">Transmembrane</keyword>
<organism evidence="2 3">
    <name type="scientific">Mycolicibacterium fortuitum</name>
    <name type="common">Mycobacterium fortuitum</name>
    <dbReference type="NCBI Taxonomy" id="1766"/>
    <lineage>
        <taxon>Bacteria</taxon>
        <taxon>Bacillati</taxon>
        <taxon>Actinomycetota</taxon>
        <taxon>Actinomycetes</taxon>
        <taxon>Mycobacteriales</taxon>
        <taxon>Mycobacteriaceae</taxon>
        <taxon>Mycolicibacterium</taxon>
    </lineage>
</organism>
<protein>
    <submittedName>
        <fullName evidence="2">Transmembrane ATP-binding protein ABC transporter</fullName>
        <ecNumber evidence="2">3.6.3.-</ecNumber>
    </submittedName>
</protein>
<proteinExistence type="predicted"/>
<feature type="transmembrane region" description="Helical" evidence="1">
    <location>
        <begin position="20"/>
        <end position="47"/>
    </location>
</feature>
<evidence type="ECO:0000313" key="3">
    <source>
        <dbReference type="Proteomes" id="UP000255389"/>
    </source>
</evidence>
<dbReference type="GO" id="GO:0005524">
    <property type="term" value="F:ATP binding"/>
    <property type="evidence" value="ECO:0007669"/>
    <property type="project" value="UniProtKB-KW"/>
</dbReference>
<evidence type="ECO:0000313" key="2">
    <source>
        <dbReference type="EMBL" id="SUA03189.1"/>
    </source>
</evidence>
<dbReference type="AlphaFoldDB" id="A0A378V0Q5"/>
<dbReference type="EC" id="3.6.3.-" evidence="2"/>
<accession>A0A378V0Q5</accession>
<feature type="transmembrane region" description="Helical" evidence="1">
    <location>
        <begin position="53"/>
        <end position="70"/>
    </location>
</feature>
<dbReference type="Proteomes" id="UP000255389">
    <property type="component" value="Unassembled WGS sequence"/>
</dbReference>
<keyword evidence="1" id="KW-0472">Membrane</keyword>
<keyword evidence="2" id="KW-0547">Nucleotide-binding</keyword>
<keyword evidence="1" id="KW-1133">Transmembrane helix</keyword>
<keyword evidence="2" id="KW-0067">ATP-binding</keyword>
<keyword evidence="2" id="KW-0378">Hydrolase</keyword>